<protein>
    <recommendedName>
        <fullName evidence="9">TRAP transporter small permease protein</fullName>
    </recommendedName>
</protein>
<keyword evidence="5 9" id="KW-0812">Transmembrane</keyword>
<proteinExistence type="inferred from homology"/>
<evidence type="ECO:0000256" key="5">
    <source>
        <dbReference type="ARBA" id="ARBA00022692"/>
    </source>
</evidence>
<evidence type="ECO:0000259" key="10">
    <source>
        <dbReference type="Pfam" id="PF04290"/>
    </source>
</evidence>
<evidence type="ECO:0000256" key="6">
    <source>
        <dbReference type="ARBA" id="ARBA00022989"/>
    </source>
</evidence>
<evidence type="ECO:0000256" key="1">
    <source>
        <dbReference type="ARBA" id="ARBA00004429"/>
    </source>
</evidence>
<feature type="transmembrane region" description="Helical" evidence="9">
    <location>
        <begin position="82"/>
        <end position="102"/>
    </location>
</feature>
<dbReference type="GO" id="GO:0015740">
    <property type="term" value="P:C4-dicarboxylate transport"/>
    <property type="evidence" value="ECO:0007669"/>
    <property type="project" value="TreeGrafter"/>
</dbReference>
<dbReference type="PANTHER" id="PTHR35011:SF2">
    <property type="entry name" value="2,3-DIKETO-L-GULONATE TRAP TRANSPORTER SMALL PERMEASE PROTEIN YIAM"/>
    <property type="match status" value="1"/>
</dbReference>
<sequence length="157" mass="17463">MKFLEKPINWLLMILLTALVVLANWAVVQRYVLGQPLHFTEEVSAMLLIWIVMIGAIAAERDNQHLSISFIVESLPSPVAKTINIAIGLLSLGIVLFVAWIGWQLTASVQTRATDILRISFFWTYVAMPVGLLGIAFYMAAQVVDNLKTLKKGDEHG</sequence>
<dbReference type="Pfam" id="PF04290">
    <property type="entry name" value="DctQ"/>
    <property type="match status" value="1"/>
</dbReference>
<evidence type="ECO:0000256" key="4">
    <source>
        <dbReference type="ARBA" id="ARBA00022519"/>
    </source>
</evidence>
<dbReference type="PANTHER" id="PTHR35011">
    <property type="entry name" value="2,3-DIKETO-L-GULONATE TRAP TRANSPORTER SMALL PERMEASE PROTEIN YIAM"/>
    <property type="match status" value="1"/>
</dbReference>
<name>A0A916RJW1_9HYPH</name>
<keyword evidence="7 9" id="KW-0472">Membrane</keyword>
<evidence type="ECO:0000256" key="2">
    <source>
        <dbReference type="ARBA" id="ARBA00022448"/>
    </source>
</evidence>
<gene>
    <name evidence="11" type="ORF">GCM10011499_31950</name>
</gene>
<evidence type="ECO:0000313" key="11">
    <source>
        <dbReference type="EMBL" id="GGA59423.1"/>
    </source>
</evidence>
<dbReference type="Proteomes" id="UP000596977">
    <property type="component" value="Unassembled WGS sequence"/>
</dbReference>
<dbReference type="RefSeq" id="WP_127071901.1">
    <property type="nucleotide sequence ID" value="NZ_BMKB01000005.1"/>
</dbReference>
<dbReference type="InterPro" id="IPR055348">
    <property type="entry name" value="DctQ"/>
</dbReference>
<comment type="subcellular location">
    <subcellularLocation>
        <location evidence="1 9">Cell inner membrane</location>
        <topology evidence="1 9">Multi-pass membrane protein</topology>
    </subcellularLocation>
</comment>
<evidence type="ECO:0000256" key="7">
    <source>
        <dbReference type="ARBA" id="ARBA00023136"/>
    </source>
</evidence>
<evidence type="ECO:0000313" key="12">
    <source>
        <dbReference type="Proteomes" id="UP000596977"/>
    </source>
</evidence>
<keyword evidence="12" id="KW-1185">Reference proteome</keyword>
<keyword evidence="6 9" id="KW-1133">Transmembrane helix</keyword>
<evidence type="ECO:0000256" key="8">
    <source>
        <dbReference type="ARBA" id="ARBA00038436"/>
    </source>
</evidence>
<dbReference type="EMBL" id="BMKB01000005">
    <property type="protein sequence ID" value="GGA59423.1"/>
    <property type="molecule type" value="Genomic_DNA"/>
</dbReference>
<comment type="caution">
    <text evidence="11">The sequence shown here is derived from an EMBL/GenBank/DDBJ whole genome shotgun (WGS) entry which is preliminary data.</text>
</comment>
<evidence type="ECO:0000256" key="9">
    <source>
        <dbReference type="RuleBase" id="RU369079"/>
    </source>
</evidence>
<comment type="caution">
    <text evidence="9">Lacks conserved residue(s) required for the propagation of feature annotation.</text>
</comment>
<dbReference type="OrthoDB" id="4964541at2"/>
<dbReference type="AlphaFoldDB" id="A0A916RJW1"/>
<reference evidence="11 12" key="1">
    <citation type="journal article" date="2014" name="Int. J. Syst. Evol. Microbiol.">
        <title>Complete genome sequence of Corynebacterium casei LMG S-19264T (=DSM 44701T), isolated from a smear-ripened cheese.</title>
        <authorList>
            <consortium name="US DOE Joint Genome Institute (JGI-PGF)"/>
            <person name="Walter F."/>
            <person name="Albersmeier A."/>
            <person name="Kalinowski J."/>
            <person name="Ruckert C."/>
        </authorList>
    </citation>
    <scope>NUCLEOTIDE SEQUENCE [LARGE SCALE GENOMIC DNA]</scope>
    <source>
        <strain evidence="11 12">CGMCC 1.15896</strain>
    </source>
</reference>
<feature type="transmembrane region" description="Helical" evidence="9">
    <location>
        <begin position="44"/>
        <end position="61"/>
    </location>
</feature>
<feature type="transmembrane region" description="Helical" evidence="9">
    <location>
        <begin position="122"/>
        <end position="141"/>
    </location>
</feature>
<organism evidence="11 12">
    <name type="scientific">Pelagibacterium lentulum</name>
    <dbReference type="NCBI Taxonomy" id="2029865"/>
    <lineage>
        <taxon>Bacteria</taxon>
        <taxon>Pseudomonadati</taxon>
        <taxon>Pseudomonadota</taxon>
        <taxon>Alphaproteobacteria</taxon>
        <taxon>Hyphomicrobiales</taxon>
        <taxon>Devosiaceae</taxon>
        <taxon>Pelagibacterium</taxon>
    </lineage>
</organism>
<keyword evidence="4 9" id="KW-0997">Cell inner membrane</keyword>
<keyword evidence="3" id="KW-1003">Cell membrane</keyword>
<dbReference type="GO" id="GO:0022857">
    <property type="term" value="F:transmembrane transporter activity"/>
    <property type="evidence" value="ECO:0007669"/>
    <property type="project" value="UniProtKB-UniRule"/>
</dbReference>
<accession>A0A916RJW1</accession>
<dbReference type="GO" id="GO:0005886">
    <property type="term" value="C:plasma membrane"/>
    <property type="evidence" value="ECO:0007669"/>
    <property type="project" value="UniProtKB-SubCell"/>
</dbReference>
<comment type="function">
    <text evidence="9">Part of the tripartite ATP-independent periplasmic (TRAP) transport system.</text>
</comment>
<dbReference type="InterPro" id="IPR007387">
    <property type="entry name" value="TRAP_DctQ"/>
</dbReference>
<feature type="domain" description="Tripartite ATP-independent periplasmic transporters DctQ component" evidence="10">
    <location>
        <begin position="19"/>
        <end position="148"/>
    </location>
</feature>
<evidence type="ECO:0000256" key="3">
    <source>
        <dbReference type="ARBA" id="ARBA00022475"/>
    </source>
</evidence>
<comment type="subunit">
    <text evidence="9">The complex comprises the extracytoplasmic solute receptor protein and the two transmembrane proteins.</text>
</comment>
<keyword evidence="2 9" id="KW-0813">Transport</keyword>
<comment type="similarity">
    <text evidence="8 9">Belongs to the TRAP transporter small permease family.</text>
</comment>